<proteinExistence type="predicted"/>
<keyword evidence="2" id="KW-1185">Reference proteome</keyword>
<comment type="caution">
    <text evidence="1">The sequence shown here is derived from an EMBL/GenBank/DDBJ whole genome shotgun (WGS) entry which is preliminary data.</text>
</comment>
<organism evidence="1 2">
    <name type="scientific">Portunus trituberculatus</name>
    <name type="common">Swimming crab</name>
    <name type="synonym">Neptunus trituberculatus</name>
    <dbReference type="NCBI Taxonomy" id="210409"/>
    <lineage>
        <taxon>Eukaryota</taxon>
        <taxon>Metazoa</taxon>
        <taxon>Ecdysozoa</taxon>
        <taxon>Arthropoda</taxon>
        <taxon>Crustacea</taxon>
        <taxon>Multicrustacea</taxon>
        <taxon>Malacostraca</taxon>
        <taxon>Eumalacostraca</taxon>
        <taxon>Eucarida</taxon>
        <taxon>Decapoda</taxon>
        <taxon>Pleocyemata</taxon>
        <taxon>Brachyura</taxon>
        <taxon>Eubrachyura</taxon>
        <taxon>Portunoidea</taxon>
        <taxon>Portunidae</taxon>
        <taxon>Portuninae</taxon>
        <taxon>Portunus</taxon>
    </lineage>
</organism>
<dbReference type="EMBL" id="VSRR010010637">
    <property type="protein sequence ID" value="MPC52125.1"/>
    <property type="molecule type" value="Genomic_DNA"/>
</dbReference>
<reference evidence="1 2" key="1">
    <citation type="submission" date="2019-05" db="EMBL/GenBank/DDBJ databases">
        <title>Another draft genome of Portunus trituberculatus and its Hox gene families provides insights of decapod evolution.</title>
        <authorList>
            <person name="Jeong J.-H."/>
            <person name="Song I."/>
            <person name="Kim S."/>
            <person name="Choi T."/>
            <person name="Kim D."/>
            <person name="Ryu S."/>
            <person name="Kim W."/>
        </authorList>
    </citation>
    <scope>NUCLEOTIDE SEQUENCE [LARGE SCALE GENOMIC DNA]</scope>
    <source>
        <tissue evidence="1">Muscle</tissue>
    </source>
</reference>
<protein>
    <submittedName>
        <fullName evidence="1">Uncharacterized protein</fullName>
    </submittedName>
</protein>
<accession>A0A5B7G3V1</accession>
<sequence length="93" mass="10949">MEMRHATEWVNLPYERWKYFYGISHLISTRENFFQSFAVILLRGHLHLHSKYTSVIQQEVRRAAIHPRTLAHSGTRAFLDTEITTSVFSVCLV</sequence>
<dbReference type="AlphaFoldDB" id="A0A5B7G3V1"/>
<gene>
    <name evidence="1" type="ORF">E2C01_045986</name>
</gene>
<evidence type="ECO:0000313" key="2">
    <source>
        <dbReference type="Proteomes" id="UP000324222"/>
    </source>
</evidence>
<evidence type="ECO:0000313" key="1">
    <source>
        <dbReference type="EMBL" id="MPC52125.1"/>
    </source>
</evidence>
<dbReference type="Proteomes" id="UP000324222">
    <property type="component" value="Unassembled WGS sequence"/>
</dbReference>
<name>A0A5B7G3V1_PORTR</name>